<sequence>MDRRATLRAAAACALGALPAAGCDGWHVAPDGGPARSGAATPSGPGTAPSGPSAPLPAELSHGPRDRRAVALTFHGQGDAALVRALLGELERGGAHATVLAVGTWLAEQPSMARRVLDGGHELGNHTQHHRDLARLDGPGVLAEITACAGQLRQLTGSIGTWFRPSQTRHATERIRAQARRAGYPTCLSYDVDSLDQTDPGPAAIARTVGAAVRNGSIVSLHCGRPGTVAAMPALLEQLRGRGLRAVTMRELMT</sequence>
<dbReference type="GO" id="GO:0016810">
    <property type="term" value="F:hydrolase activity, acting on carbon-nitrogen (but not peptide) bonds"/>
    <property type="evidence" value="ECO:0007669"/>
    <property type="project" value="InterPro"/>
</dbReference>
<dbReference type="InterPro" id="IPR011330">
    <property type="entry name" value="Glyco_hydro/deAcase_b/a-brl"/>
</dbReference>
<evidence type="ECO:0000256" key="2">
    <source>
        <dbReference type="SAM" id="SignalP"/>
    </source>
</evidence>
<proteinExistence type="predicted"/>
<feature type="region of interest" description="Disordered" evidence="1">
    <location>
        <begin position="33"/>
        <end position="63"/>
    </location>
</feature>
<dbReference type="RefSeq" id="WP_091556177.1">
    <property type="nucleotide sequence ID" value="NZ_FNPH01000004.1"/>
</dbReference>
<dbReference type="EMBL" id="FNPH01000004">
    <property type="protein sequence ID" value="SDY92945.1"/>
    <property type="molecule type" value="Genomic_DNA"/>
</dbReference>
<protein>
    <submittedName>
        <fullName evidence="4">Peptidoglycan/xylan/chitin deacetylase, PgdA/CDA1 family</fullName>
    </submittedName>
</protein>
<evidence type="ECO:0000313" key="5">
    <source>
        <dbReference type="Proteomes" id="UP000242415"/>
    </source>
</evidence>
<dbReference type="STRING" id="405436.SAMN05444365_104188"/>
<evidence type="ECO:0000256" key="1">
    <source>
        <dbReference type="SAM" id="MobiDB-lite"/>
    </source>
</evidence>
<accession>A0A1H3NWP8</accession>
<dbReference type="CDD" id="cd10917">
    <property type="entry name" value="CE4_NodB_like_6s_7s"/>
    <property type="match status" value="1"/>
</dbReference>
<reference evidence="5" key="1">
    <citation type="submission" date="2016-10" db="EMBL/GenBank/DDBJ databases">
        <authorList>
            <person name="Varghese N."/>
            <person name="Submissions S."/>
        </authorList>
    </citation>
    <scope>NUCLEOTIDE SEQUENCE [LARGE SCALE GENOMIC DNA]</scope>
    <source>
        <strain evidence="5">DSM 45245</strain>
    </source>
</reference>
<evidence type="ECO:0000313" key="4">
    <source>
        <dbReference type="EMBL" id="SDY92945.1"/>
    </source>
</evidence>
<dbReference type="PROSITE" id="PS51677">
    <property type="entry name" value="NODB"/>
    <property type="match status" value="1"/>
</dbReference>
<dbReference type="InterPro" id="IPR050248">
    <property type="entry name" value="Polysacc_deacetylase_ArnD"/>
</dbReference>
<feature type="domain" description="NodB homology" evidence="3">
    <location>
        <begin position="68"/>
        <end position="247"/>
    </location>
</feature>
<organism evidence="4 5">
    <name type="scientific">Micromonospora pattaloongensis</name>
    <dbReference type="NCBI Taxonomy" id="405436"/>
    <lineage>
        <taxon>Bacteria</taxon>
        <taxon>Bacillati</taxon>
        <taxon>Actinomycetota</taxon>
        <taxon>Actinomycetes</taxon>
        <taxon>Micromonosporales</taxon>
        <taxon>Micromonosporaceae</taxon>
        <taxon>Micromonospora</taxon>
    </lineage>
</organism>
<feature type="signal peptide" evidence="2">
    <location>
        <begin position="1"/>
        <end position="22"/>
    </location>
</feature>
<dbReference type="SUPFAM" id="SSF88713">
    <property type="entry name" value="Glycoside hydrolase/deacetylase"/>
    <property type="match status" value="1"/>
</dbReference>
<dbReference type="InterPro" id="IPR002509">
    <property type="entry name" value="NODB_dom"/>
</dbReference>
<dbReference type="GO" id="GO:0005975">
    <property type="term" value="P:carbohydrate metabolic process"/>
    <property type="evidence" value="ECO:0007669"/>
    <property type="project" value="InterPro"/>
</dbReference>
<dbReference type="Pfam" id="PF01522">
    <property type="entry name" value="Polysacc_deac_1"/>
    <property type="match status" value="1"/>
</dbReference>
<dbReference type="Gene3D" id="3.20.20.370">
    <property type="entry name" value="Glycoside hydrolase/deacetylase"/>
    <property type="match status" value="1"/>
</dbReference>
<dbReference type="Proteomes" id="UP000242415">
    <property type="component" value="Unassembled WGS sequence"/>
</dbReference>
<feature type="chain" id="PRO_5017275672" evidence="2">
    <location>
        <begin position="23"/>
        <end position="254"/>
    </location>
</feature>
<name>A0A1H3NWP8_9ACTN</name>
<dbReference type="AlphaFoldDB" id="A0A1H3NWP8"/>
<evidence type="ECO:0000259" key="3">
    <source>
        <dbReference type="PROSITE" id="PS51677"/>
    </source>
</evidence>
<keyword evidence="2" id="KW-0732">Signal</keyword>
<dbReference type="OrthoDB" id="9814083at2"/>
<keyword evidence="5" id="KW-1185">Reference proteome</keyword>
<feature type="compositionally biased region" description="Low complexity" evidence="1">
    <location>
        <begin position="37"/>
        <end position="53"/>
    </location>
</feature>
<dbReference type="PANTHER" id="PTHR10587">
    <property type="entry name" value="GLYCOSYL TRANSFERASE-RELATED"/>
    <property type="match status" value="1"/>
</dbReference>
<gene>
    <name evidence="4" type="ORF">SAMN05444365_104188</name>
</gene>